<name>A0AAP0E4W2_9MAGN</name>
<keyword evidence="2" id="KW-0805">Transcription regulation</keyword>
<keyword evidence="6" id="KW-1185">Reference proteome</keyword>
<evidence type="ECO:0000313" key="6">
    <source>
        <dbReference type="Proteomes" id="UP001417504"/>
    </source>
</evidence>
<evidence type="ECO:0000256" key="2">
    <source>
        <dbReference type="ARBA" id="ARBA00023015"/>
    </source>
</evidence>
<protein>
    <submittedName>
        <fullName evidence="5">Uncharacterized protein</fullName>
    </submittedName>
</protein>
<dbReference type="EMBL" id="JBBNAE010000011">
    <property type="protein sequence ID" value="KAK9085038.1"/>
    <property type="molecule type" value="Genomic_DNA"/>
</dbReference>
<dbReference type="Proteomes" id="UP001417504">
    <property type="component" value="Unassembled WGS sequence"/>
</dbReference>
<dbReference type="PANTHER" id="PTHR33388:SF2">
    <property type="entry name" value="PROTEIN SPOROCYTELESS"/>
    <property type="match status" value="1"/>
</dbReference>
<feature type="region of interest" description="Disordered" evidence="4">
    <location>
        <begin position="332"/>
        <end position="360"/>
    </location>
</feature>
<accession>A0AAP0E4W2</accession>
<keyword evidence="1" id="KW-0678">Repressor</keyword>
<comment type="caution">
    <text evidence="5">The sequence shown here is derived from an EMBL/GenBank/DDBJ whole genome shotgun (WGS) entry which is preliminary data.</text>
</comment>
<dbReference type="PANTHER" id="PTHR33388">
    <property type="entry name" value="OS01G0212500 PROTEIN"/>
    <property type="match status" value="1"/>
</dbReference>
<evidence type="ECO:0000313" key="5">
    <source>
        <dbReference type="EMBL" id="KAK9085038.1"/>
    </source>
</evidence>
<feature type="region of interest" description="Disordered" evidence="4">
    <location>
        <begin position="116"/>
        <end position="137"/>
    </location>
</feature>
<feature type="region of interest" description="Disordered" evidence="4">
    <location>
        <begin position="1"/>
        <end position="81"/>
    </location>
</feature>
<reference evidence="5 6" key="1">
    <citation type="submission" date="2024-01" db="EMBL/GenBank/DDBJ databases">
        <title>Genome assemblies of Stephania.</title>
        <authorList>
            <person name="Yang L."/>
        </authorList>
    </citation>
    <scope>NUCLEOTIDE SEQUENCE [LARGE SCALE GENOMIC DNA]</scope>
    <source>
        <strain evidence="5">QJT</strain>
        <tissue evidence="5">Leaf</tissue>
    </source>
</reference>
<dbReference type="AlphaFoldDB" id="A0AAP0E4W2"/>
<gene>
    <name evidence="5" type="ORF">Sjap_025449</name>
</gene>
<feature type="compositionally biased region" description="Low complexity" evidence="4">
    <location>
        <begin position="44"/>
        <end position="58"/>
    </location>
</feature>
<dbReference type="InterPro" id="IPR040356">
    <property type="entry name" value="SPEAR"/>
</dbReference>
<evidence type="ECO:0000256" key="3">
    <source>
        <dbReference type="ARBA" id="ARBA00023163"/>
    </source>
</evidence>
<organism evidence="5 6">
    <name type="scientific">Stephania japonica</name>
    <dbReference type="NCBI Taxonomy" id="461633"/>
    <lineage>
        <taxon>Eukaryota</taxon>
        <taxon>Viridiplantae</taxon>
        <taxon>Streptophyta</taxon>
        <taxon>Embryophyta</taxon>
        <taxon>Tracheophyta</taxon>
        <taxon>Spermatophyta</taxon>
        <taxon>Magnoliopsida</taxon>
        <taxon>Ranunculales</taxon>
        <taxon>Menispermaceae</taxon>
        <taxon>Menispermoideae</taxon>
        <taxon>Cissampelideae</taxon>
        <taxon>Stephania</taxon>
    </lineage>
</organism>
<feature type="compositionally biased region" description="Polar residues" evidence="4">
    <location>
        <begin position="13"/>
        <end position="25"/>
    </location>
</feature>
<feature type="compositionally biased region" description="Low complexity" evidence="4">
    <location>
        <begin position="350"/>
        <end position="360"/>
    </location>
</feature>
<proteinExistence type="predicted"/>
<dbReference type="GO" id="GO:0003700">
    <property type="term" value="F:DNA-binding transcription factor activity"/>
    <property type="evidence" value="ECO:0007669"/>
    <property type="project" value="InterPro"/>
</dbReference>
<feature type="compositionally biased region" description="Polar residues" evidence="4">
    <location>
        <begin position="339"/>
        <end position="349"/>
    </location>
</feature>
<feature type="compositionally biased region" description="Pro residues" evidence="4">
    <location>
        <begin position="123"/>
        <end position="132"/>
    </location>
</feature>
<evidence type="ECO:0000256" key="1">
    <source>
        <dbReference type="ARBA" id="ARBA00022491"/>
    </source>
</evidence>
<evidence type="ECO:0000256" key="4">
    <source>
        <dbReference type="SAM" id="MobiDB-lite"/>
    </source>
</evidence>
<keyword evidence="3" id="KW-0804">Transcription</keyword>
<sequence>MATSPLLMMWNGRSPSSMEDNNNGDHQLMMADQTAVEVMEVMKDQQQQQKLQSDQNVKQRGRSKSSGKVAAPKRPPQRGLGVAQLERLRLQERWKKMTEIHANHHQFQFQFPFPISAHGGGGGPPPVPPPSSSSPFPSVHDQYLKFTPAARNYGTLMSDGGSGGGGGVYQPFAAVDRARNAAGELSSSQNIHGSSVMFDRNSTNYTRGLSFHHGENLGFVNGGNIRGHNHQNTAASVESCDLLRLNLGQTSSTTSTIADGSSRGINLWRASASANYSSWPDAKEEVEVVAVHRRGNPTTSGPGSVVMEYEFFPSRSTNYSNKQCHSYSSIAEANHRSAEQSSMSTEFQPSISNTDSSAATNNTNLIDLSLRLSC</sequence>